<dbReference type="eggNOG" id="COG3501">
    <property type="taxonomic scope" value="Bacteria"/>
</dbReference>
<evidence type="ECO:0000259" key="2">
    <source>
        <dbReference type="Pfam" id="PF04717"/>
    </source>
</evidence>
<name>A7ZBC2_CAMC1</name>
<dbReference type="Pfam" id="PF05954">
    <property type="entry name" value="Phage_GPD"/>
    <property type="match status" value="1"/>
</dbReference>
<dbReference type="Gene3D" id="3.55.50.10">
    <property type="entry name" value="Baseplate protein-like domains"/>
    <property type="match status" value="1"/>
</dbReference>
<feature type="domain" description="Gp5/Type VI secretion system Vgr C-terminal trimerisation" evidence="3">
    <location>
        <begin position="769"/>
        <end position="866"/>
    </location>
</feature>
<proteinExistence type="inferred from homology"/>
<comment type="similarity">
    <text evidence="1">Belongs to the VgrG protein family.</text>
</comment>
<dbReference type="Gene3D" id="2.40.50.230">
    <property type="entry name" value="Gp5 N-terminal domain"/>
    <property type="match status" value="1"/>
</dbReference>
<organism evidence="4 5">
    <name type="scientific">Campylobacter concisus (strain 13826)</name>
    <dbReference type="NCBI Taxonomy" id="360104"/>
    <lineage>
        <taxon>Bacteria</taxon>
        <taxon>Pseudomonadati</taxon>
        <taxon>Campylobacterota</taxon>
        <taxon>Epsilonproteobacteria</taxon>
        <taxon>Campylobacterales</taxon>
        <taxon>Campylobacteraceae</taxon>
        <taxon>Campylobacter</taxon>
    </lineage>
</organism>
<dbReference type="InterPro" id="IPR006533">
    <property type="entry name" value="T6SS_Vgr_RhsGE"/>
</dbReference>
<feature type="domain" description="Gp5/Type VI secretion system Vgr protein OB-fold" evidence="2">
    <location>
        <begin position="697"/>
        <end position="744"/>
    </location>
</feature>
<protein>
    <submittedName>
        <fullName evidence="4">Type VI secretion system, secreted protein</fullName>
    </submittedName>
</protein>
<accession>A7ZBC2</accession>
<dbReference type="SUPFAM" id="SSF69349">
    <property type="entry name" value="Phage fibre proteins"/>
    <property type="match status" value="1"/>
</dbReference>
<dbReference type="InterPro" id="IPR037026">
    <property type="entry name" value="Vgr_OB-fold_dom_sf"/>
</dbReference>
<dbReference type="Proteomes" id="UP000001121">
    <property type="component" value="Chromosome"/>
</dbReference>
<dbReference type="NCBIfam" id="TIGR03361">
    <property type="entry name" value="VI_Rhs_Vgr"/>
    <property type="match status" value="1"/>
</dbReference>
<dbReference type="InterPro" id="IPR017847">
    <property type="entry name" value="T6SS_RhsGE_Vgr_subset"/>
</dbReference>
<dbReference type="Pfam" id="PF04717">
    <property type="entry name" value="Phage_base_V"/>
    <property type="match status" value="1"/>
</dbReference>
<dbReference type="RefSeq" id="WP_196768706.1">
    <property type="nucleotide sequence ID" value="NC_009802.2"/>
</dbReference>
<dbReference type="NCBIfam" id="TIGR01646">
    <property type="entry name" value="vgr_GE"/>
    <property type="match status" value="1"/>
</dbReference>
<evidence type="ECO:0000256" key="1">
    <source>
        <dbReference type="ARBA" id="ARBA00005558"/>
    </source>
</evidence>
<sequence>MPKVTIYSDISGVPHTFLGITGNNGIEKRVGFAPEKPGIFGRGVINDDSRHEFQYLYDMEITDEQYTKLMKRIEADESKPPFYNLPVGAQCTVWAMDVLGDAGIINRSIAPNVKIKDQYIDFYSNIFGDEVGKVFGETLGSYVGYVQTIVHNPYTQVIGFNILKQQENVKNFIESLKINRNKRIKEETMDKNITSPTSSLTKPVMLASSNSVATDGFVDYGVSSDAFSTLQIANEANDKFIVTRADINESLEDIFNIECFAYINLVKNPLYENLESIYNDNAQTGIYRYLDKGMKLSIKRPSSTNKSIIPSNNGSDYIYFSGIVSDVEYLGVDDDSSTNIDKKYFFKFKLTSSLYRLSINRANRIYTDQSVLEVVKEILSFNKQRLTKELDFSNIKNSYNKKEFIAQYNESDLAFITRLCHDSGIYFYEDNEKIYFHDTFILAYSNQAEGLAQSEPSKGKEARKVSFNVNLNNNLASEHINKITKSETLKANSFTHSFQNTAYPNVLESKNEKIFDEQVNIYDKHINLDEYSFSDTRLLEVSTYLKKLRSDMLLKEFVASSNVFALNLNDNISVAIDQSSGEYEFKIIAIKHTYIDESVLENTLNLGDNVPLKDKKFISSYTNELSIIPSSVKFVPSYKQKPKAPDITLGLVVGQDGLNSQTNTIHTDSYGRVKVRLNAFSTQEQIDKDDTINASYHKSAYLRVITPIASNSSGFFAIPRVGDEVIISFLQNDIDNPVVSGSLYNASNMPLVNVDNNYHQTSLSSKTIGANETGINEITLSNLKNKEQIYVKAEKDYDELVNNDFSQTILNDKSSQVHGSYTERVKKAHIQTIDLAKNVNVGGEYLTTVGLSKDTVVGVSNTLNVAVDDTTRVGQDRHEFVGNDKFVEIKSNLNTTIHNDETKEIKGTKEQNIDGSYKLNSQKGINEFSNEHIVLQANNYIDINAKSNLTTKTAAQHTEMADSKYSEIETTYEVNAKNEIIHQVESTKVTINGSSVVIEVGGIKAIFDSMGLRVIGGDIKAL</sequence>
<dbReference type="InterPro" id="IPR006531">
    <property type="entry name" value="Gp5/Vgr_OB"/>
</dbReference>
<dbReference type="EMBL" id="CP000792">
    <property type="protein sequence ID" value="EAT98520.2"/>
    <property type="molecule type" value="Genomic_DNA"/>
</dbReference>
<gene>
    <name evidence="4" type="primary">tssI</name>
    <name evidence="4" type="ORF">CCC13826_1195</name>
</gene>
<reference evidence="5" key="1">
    <citation type="submission" date="2007-10" db="EMBL/GenBank/DDBJ databases">
        <title>Genome sequence of Campylobacter concisus 13826 isolated from human feces.</title>
        <authorList>
            <person name="Fouts D.E."/>
            <person name="Mongodin E.F."/>
            <person name="Puiu D."/>
            <person name="Sebastian Y."/>
            <person name="Miller W.G."/>
            <person name="Mandrell R.E."/>
            <person name="On S."/>
            <person name="Nelson K.E."/>
        </authorList>
    </citation>
    <scope>NUCLEOTIDE SEQUENCE [LARGE SCALE GENOMIC DNA]</scope>
    <source>
        <strain evidence="5">13826</strain>
    </source>
</reference>
<evidence type="ECO:0000259" key="3">
    <source>
        <dbReference type="Pfam" id="PF22178"/>
    </source>
</evidence>
<dbReference type="AlphaFoldDB" id="A7ZBC2"/>
<dbReference type="SUPFAM" id="SSF69255">
    <property type="entry name" value="gp5 N-terminal domain-like"/>
    <property type="match status" value="1"/>
</dbReference>
<dbReference type="STRING" id="360104.CCC13826_1195"/>
<dbReference type="SUPFAM" id="SSF69279">
    <property type="entry name" value="Phage tail proteins"/>
    <property type="match status" value="1"/>
</dbReference>
<evidence type="ECO:0000313" key="4">
    <source>
        <dbReference type="EMBL" id="EAT98520.2"/>
    </source>
</evidence>
<dbReference type="Pfam" id="PF22178">
    <property type="entry name" value="Gp5_trimer_C"/>
    <property type="match status" value="1"/>
</dbReference>
<dbReference type="KEGG" id="cco:CCC13826_1195"/>
<evidence type="ECO:0000313" key="5">
    <source>
        <dbReference type="Proteomes" id="UP000001121"/>
    </source>
</evidence>
<dbReference type="InterPro" id="IPR054030">
    <property type="entry name" value="Gp5_Vgr_C"/>
</dbReference>